<protein>
    <submittedName>
        <fullName evidence="2">Acyltransferase</fullName>
    </submittedName>
</protein>
<reference evidence="2" key="1">
    <citation type="journal article" date="2014" name="Int. J. Syst. Evol. Microbiol.">
        <title>Complete genome sequence of Corynebacterium casei LMG S-19264T (=DSM 44701T), isolated from a smear-ripened cheese.</title>
        <authorList>
            <consortium name="US DOE Joint Genome Institute (JGI-PGF)"/>
            <person name="Walter F."/>
            <person name="Albersmeier A."/>
            <person name="Kalinowski J."/>
            <person name="Ruckert C."/>
        </authorList>
    </citation>
    <scope>NUCLEOTIDE SEQUENCE</scope>
    <source>
        <strain evidence="2">CGMCC 1.15425</strain>
    </source>
</reference>
<dbReference type="InterPro" id="IPR002123">
    <property type="entry name" value="Plipid/glycerol_acylTrfase"/>
</dbReference>
<keyword evidence="2" id="KW-0808">Transferase</keyword>
<dbReference type="SUPFAM" id="SSF69593">
    <property type="entry name" value="Glycerol-3-phosphate (1)-acyltransferase"/>
    <property type="match status" value="1"/>
</dbReference>
<dbReference type="Proteomes" id="UP000627715">
    <property type="component" value="Unassembled WGS sequence"/>
</dbReference>
<keyword evidence="2" id="KW-0012">Acyltransferase</keyword>
<proteinExistence type="predicted"/>
<reference evidence="2" key="2">
    <citation type="submission" date="2020-09" db="EMBL/GenBank/DDBJ databases">
        <authorList>
            <person name="Sun Q."/>
            <person name="Zhou Y."/>
        </authorList>
    </citation>
    <scope>NUCLEOTIDE SEQUENCE</scope>
    <source>
        <strain evidence="2">CGMCC 1.15425</strain>
    </source>
</reference>
<dbReference type="PANTHER" id="PTHR30068">
    <property type="entry name" value="URONATE ISOMERASE"/>
    <property type="match status" value="1"/>
</dbReference>
<evidence type="ECO:0000259" key="1">
    <source>
        <dbReference type="Pfam" id="PF01553"/>
    </source>
</evidence>
<keyword evidence="3" id="KW-1185">Reference proteome</keyword>
<dbReference type="AlphaFoldDB" id="A0A917GJN2"/>
<dbReference type="GO" id="GO:0019698">
    <property type="term" value="P:D-galacturonate catabolic process"/>
    <property type="evidence" value="ECO:0007669"/>
    <property type="project" value="TreeGrafter"/>
</dbReference>
<accession>A0A917GJN2</accession>
<evidence type="ECO:0000313" key="2">
    <source>
        <dbReference type="EMBL" id="GGG48251.1"/>
    </source>
</evidence>
<comment type="caution">
    <text evidence="2">The sequence shown here is derived from an EMBL/GenBank/DDBJ whole genome shotgun (WGS) entry which is preliminary data.</text>
</comment>
<name>A0A917GJN2_9GAMM</name>
<sequence length="387" mass="43298">MTDSDPYQDIRPYHDSEIRPVLDRLLDTPEFISSIASFAYPTVSRFVPGILNALTRRRLKSQLQSVNDVSGMQDVIAGYMDKMIERTTTGLTHSGLDLLPKGQSFLFISNHRDIAMDPAFVNYMLYHSGHDTLYIAIGDNLLKRPFVTDLMRLNKSFIVRRSLKGRELLKSSKLLSQYIDHLVGNQHNVWIAQREGRAKDGIDRTDTALLKMLGMARKKEGLAAALNALNIVPVSISYELDPCDELKAVELQQKDEHGFFEKDEKSDIHSIVTGMVGNKGRVHVAFGELLKFAPEAEDDDIAALIDQQVLTHYRIQSSNVLAIRMLAEDSPEMMGKLSAEGQQFIQEYSVDAGLAAAFKARISAMPAKAQPYALHMYANPVIGRYPA</sequence>
<dbReference type="GO" id="GO:0042840">
    <property type="term" value="P:D-glucuronate catabolic process"/>
    <property type="evidence" value="ECO:0007669"/>
    <property type="project" value="TreeGrafter"/>
</dbReference>
<dbReference type="OrthoDB" id="1078132at2"/>
<dbReference type="Pfam" id="PF01553">
    <property type="entry name" value="Acyltransferase"/>
    <property type="match status" value="1"/>
</dbReference>
<evidence type="ECO:0000313" key="3">
    <source>
        <dbReference type="Proteomes" id="UP000627715"/>
    </source>
</evidence>
<dbReference type="RefSeq" id="WP_068812546.1">
    <property type="nucleotide sequence ID" value="NZ_BMIY01000001.1"/>
</dbReference>
<dbReference type="PANTHER" id="PTHR30068:SF3">
    <property type="entry name" value="PHOSPHOLIPID_GLYCEROL ACYLTRANSFERASE DOMAIN-CONTAINING PROTEIN"/>
    <property type="match status" value="1"/>
</dbReference>
<dbReference type="EMBL" id="BMIY01000001">
    <property type="protein sequence ID" value="GGG48251.1"/>
    <property type="molecule type" value="Genomic_DNA"/>
</dbReference>
<gene>
    <name evidence="2" type="ORF">GCM10011403_01620</name>
</gene>
<dbReference type="GO" id="GO:0016746">
    <property type="term" value="F:acyltransferase activity"/>
    <property type="evidence" value="ECO:0007669"/>
    <property type="project" value="UniProtKB-KW"/>
</dbReference>
<organism evidence="2 3">
    <name type="scientific">Pseudohongiella nitratireducens</name>
    <dbReference type="NCBI Taxonomy" id="1768907"/>
    <lineage>
        <taxon>Bacteria</taxon>
        <taxon>Pseudomonadati</taxon>
        <taxon>Pseudomonadota</taxon>
        <taxon>Gammaproteobacteria</taxon>
        <taxon>Pseudomonadales</taxon>
        <taxon>Pseudohongiellaceae</taxon>
        <taxon>Pseudohongiella</taxon>
    </lineage>
</organism>
<feature type="domain" description="Phospholipid/glycerol acyltransferase" evidence="1">
    <location>
        <begin position="92"/>
        <end position="236"/>
    </location>
</feature>